<feature type="domain" description="Putative zinc-finger" evidence="4">
    <location>
        <begin position="5"/>
        <end position="39"/>
    </location>
</feature>
<evidence type="ECO:0000259" key="4">
    <source>
        <dbReference type="Pfam" id="PF13490"/>
    </source>
</evidence>
<keyword evidence="3" id="KW-0472">Membrane</keyword>
<dbReference type="InterPro" id="IPR027383">
    <property type="entry name" value="Znf_put"/>
</dbReference>
<keyword evidence="6" id="KW-0863">Zinc-finger</keyword>
<dbReference type="Proteomes" id="UP000182589">
    <property type="component" value="Unassembled WGS sequence"/>
</dbReference>
<comment type="similarity">
    <text evidence="1">Belongs to the zinc-associated anti-sigma factor (ZAS) superfamily. Anti-sigma-W factor family.</text>
</comment>
<reference evidence="7" key="1">
    <citation type="submission" date="2016-10" db="EMBL/GenBank/DDBJ databases">
        <authorList>
            <person name="Varghese N."/>
        </authorList>
    </citation>
    <scope>NUCLEOTIDE SEQUENCE [LARGE SCALE GENOMIC DNA]</scope>
    <source>
        <strain evidence="7">DSM 12489</strain>
    </source>
</reference>
<name>A0A1H2WZ52_9BACL</name>
<evidence type="ECO:0000313" key="6">
    <source>
        <dbReference type="EMBL" id="SDW85806.1"/>
    </source>
</evidence>
<dbReference type="AlphaFoldDB" id="A0A1H2WZ52"/>
<feature type="transmembrane region" description="Helical" evidence="3">
    <location>
        <begin position="137"/>
        <end position="160"/>
    </location>
</feature>
<dbReference type="Proteomes" id="UP001157137">
    <property type="component" value="Unassembled WGS sequence"/>
</dbReference>
<organism evidence="6 7">
    <name type="scientific">Alicyclobacillus hesperidum</name>
    <dbReference type="NCBI Taxonomy" id="89784"/>
    <lineage>
        <taxon>Bacteria</taxon>
        <taxon>Bacillati</taxon>
        <taxon>Bacillota</taxon>
        <taxon>Bacilli</taxon>
        <taxon>Bacillales</taxon>
        <taxon>Alicyclobacillaceae</taxon>
        <taxon>Alicyclobacillus</taxon>
    </lineage>
</organism>
<dbReference type="GO" id="GO:0008270">
    <property type="term" value="F:zinc ion binding"/>
    <property type="evidence" value="ECO:0007669"/>
    <property type="project" value="UniProtKB-KW"/>
</dbReference>
<accession>A0A1H2WZ52</accession>
<dbReference type="RefSeq" id="WP_083341277.1">
    <property type="nucleotide sequence ID" value="NZ_BSRA01000003.1"/>
</dbReference>
<reference evidence="5" key="3">
    <citation type="submission" date="2023-02" db="EMBL/GenBank/DDBJ databases">
        <title>Proposal of a novel subspecies: Alicyclobacillus hesperidum subspecies aegle.</title>
        <authorList>
            <person name="Goto K."/>
            <person name="Fujii T."/>
            <person name="Yasui K."/>
            <person name="Mochida K."/>
            <person name="Kato-Tanaka Y."/>
            <person name="Morohoshi S."/>
            <person name="An S.Y."/>
            <person name="Kasai H."/>
            <person name="Yokota A."/>
        </authorList>
    </citation>
    <scope>NUCLEOTIDE SEQUENCE</scope>
    <source>
        <strain evidence="5">DSM 12766</strain>
    </source>
</reference>
<evidence type="ECO:0000256" key="1">
    <source>
        <dbReference type="ARBA" id="ARBA00024353"/>
    </source>
</evidence>
<dbReference type="STRING" id="89784.SAMN04489725_11747"/>
<dbReference type="InterPro" id="IPR041916">
    <property type="entry name" value="Anti_sigma_zinc_sf"/>
</dbReference>
<dbReference type="Gene3D" id="1.10.10.1320">
    <property type="entry name" value="Anti-sigma factor, zinc-finger domain"/>
    <property type="match status" value="1"/>
</dbReference>
<sequence>MMDRCRDWESLLTAYVDGELSAVEEQRVRAHLAVCPACARLFADLLADEEQVAAYAQTIEPPLGLEARVVAALAEEHQVVQSRRLVYVYLCCSIVGLCALVGLVVSPIGSLVTLAFHFASAVLRGLVSIPTAVHQQWLVVAAAFSLLLLGISLFGTARLLRSSRRSEVLL</sequence>
<dbReference type="EMBL" id="BSRA01000003">
    <property type="protein sequence ID" value="GLV13006.1"/>
    <property type="molecule type" value="Genomic_DNA"/>
</dbReference>
<evidence type="ECO:0000256" key="2">
    <source>
        <dbReference type="ARBA" id="ARBA00024438"/>
    </source>
</evidence>
<dbReference type="EMBL" id="FNOJ01000017">
    <property type="protein sequence ID" value="SDW85806.1"/>
    <property type="molecule type" value="Genomic_DNA"/>
</dbReference>
<keyword evidence="3" id="KW-1133">Transmembrane helix</keyword>
<keyword evidence="6" id="KW-0479">Metal-binding</keyword>
<evidence type="ECO:0000313" key="5">
    <source>
        <dbReference type="EMBL" id="GLV13006.1"/>
    </source>
</evidence>
<proteinExistence type="inferred from homology"/>
<keyword evidence="7" id="KW-1185">Reference proteome</keyword>
<evidence type="ECO:0000256" key="3">
    <source>
        <dbReference type="SAM" id="Phobius"/>
    </source>
</evidence>
<dbReference type="Pfam" id="PF13490">
    <property type="entry name" value="zf-HC2"/>
    <property type="match status" value="1"/>
</dbReference>
<reference evidence="6" key="2">
    <citation type="submission" date="2016-10" db="EMBL/GenBank/DDBJ databases">
        <authorList>
            <person name="de Groot N.N."/>
        </authorList>
    </citation>
    <scope>NUCLEOTIDE SEQUENCE [LARGE SCALE GENOMIC DNA]</scope>
    <source>
        <strain evidence="6">DSM 12489</strain>
    </source>
</reference>
<keyword evidence="6" id="KW-0862">Zinc</keyword>
<gene>
    <name evidence="5" type="ORF">Heshes_06900</name>
    <name evidence="6" type="ORF">SAMN04489725_11747</name>
</gene>
<keyword evidence="3" id="KW-0812">Transmembrane</keyword>
<feature type="transmembrane region" description="Helical" evidence="3">
    <location>
        <begin position="86"/>
        <end position="117"/>
    </location>
</feature>
<evidence type="ECO:0000313" key="7">
    <source>
        <dbReference type="Proteomes" id="UP000182589"/>
    </source>
</evidence>
<protein>
    <recommendedName>
        <fullName evidence="2">Anti-sigma-W factor RsiW</fullName>
    </recommendedName>
</protein>